<comment type="caution">
    <text evidence="2">The sequence shown here is derived from an EMBL/GenBank/DDBJ whole genome shotgun (WGS) entry which is preliminary data.</text>
</comment>
<dbReference type="SUPFAM" id="SSF52980">
    <property type="entry name" value="Restriction endonuclease-like"/>
    <property type="match status" value="1"/>
</dbReference>
<dbReference type="PANTHER" id="PTHR38753:SF1">
    <property type="entry name" value="SLR1441 PROTEIN"/>
    <property type="match status" value="1"/>
</dbReference>
<reference evidence="2 3" key="1">
    <citation type="submission" date="2022-04" db="EMBL/GenBank/DDBJ databases">
        <title>Positive selection, recombination, and allopatry shape intraspecific diversity of widespread and dominant cyanobacteria.</title>
        <authorList>
            <person name="Wei J."/>
            <person name="Shu W."/>
            <person name="Hu C."/>
        </authorList>
    </citation>
    <scope>NUCLEOTIDE SEQUENCE [LARGE SCALE GENOMIC DNA]</scope>
    <source>
        <strain evidence="2 3">DQ-A4</strain>
    </source>
</reference>
<evidence type="ECO:0000313" key="3">
    <source>
        <dbReference type="Proteomes" id="UP001482513"/>
    </source>
</evidence>
<dbReference type="RefSeq" id="WP_190694879.1">
    <property type="nucleotide sequence ID" value="NZ_JAMPKX010000009.1"/>
</dbReference>
<proteinExistence type="predicted"/>
<feature type="coiled-coil region" evidence="1">
    <location>
        <begin position="32"/>
        <end position="63"/>
    </location>
</feature>
<dbReference type="Proteomes" id="UP001482513">
    <property type="component" value="Unassembled WGS sequence"/>
</dbReference>
<name>A0ABV0K938_9CYAN</name>
<evidence type="ECO:0000313" key="2">
    <source>
        <dbReference type="EMBL" id="MEP0949051.1"/>
    </source>
</evidence>
<accession>A0ABV0K938</accession>
<protein>
    <recommendedName>
        <fullName evidence="4">DUF3782 domain-containing protein</fullName>
    </recommendedName>
</protein>
<keyword evidence="3" id="KW-1185">Reference proteome</keyword>
<dbReference type="PANTHER" id="PTHR38753">
    <property type="entry name" value="SLR1441 PROTEIN"/>
    <property type="match status" value="1"/>
</dbReference>
<organism evidence="2 3">
    <name type="scientific">Leptolyngbya subtilissima DQ-A4</name>
    <dbReference type="NCBI Taxonomy" id="2933933"/>
    <lineage>
        <taxon>Bacteria</taxon>
        <taxon>Bacillati</taxon>
        <taxon>Cyanobacteriota</taxon>
        <taxon>Cyanophyceae</taxon>
        <taxon>Leptolyngbyales</taxon>
        <taxon>Leptolyngbyaceae</taxon>
        <taxon>Leptolyngbya group</taxon>
        <taxon>Leptolyngbya</taxon>
    </lineage>
</organism>
<sequence length="196" mass="22159">MADPVTLDDIYALFQTSQAEADRRFAEADRRAAESKAEADRSLAELKRLVDNTTRAVDGLTTRWGQFVENLVEPAVLRLFQERGIDVQEVTRRMRSQRRGAEMEIDIFAVDGDVAVAVEVKSRLSHQDVEYFLGSLSRFKQSFPHYADYQIYGAVAGIEIDEGVDRFAYQRGLFVIKQTGDTVMIANNSAFQPVAW</sequence>
<dbReference type="InterPro" id="IPR011335">
    <property type="entry name" value="Restrct_endonuc-II-like"/>
</dbReference>
<dbReference type="EMBL" id="JAMPKX010000009">
    <property type="protein sequence ID" value="MEP0949051.1"/>
    <property type="molecule type" value="Genomic_DNA"/>
</dbReference>
<gene>
    <name evidence="2" type="ORF">NC992_19380</name>
</gene>
<keyword evidence="1" id="KW-0175">Coiled coil</keyword>
<evidence type="ECO:0008006" key="4">
    <source>
        <dbReference type="Google" id="ProtNLM"/>
    </source>
</evidence>
<evidence type="ECO:0000256" key="1">
    <source>
        <dbReference type="SAM" id="Coils"/>
    </source>
</evidence>